<keyword evidence="2" id="KW-0061">Asparagine biosynthesis</keyword>
<dbReference type="PANTHER" id="PTHR45937:SF1">
    <property type="entry name" value="ASPARAGINE SYNTHETASE DOMAIN-CONTAINING PROTEIN 1"/>
    <property type="match status" value="1"/>
</dbReference>
<accession>A9UWU8</accession>
<dbReference type="eggNOG" id="KOG0573">
    <property type="taxonomic scope" value="Eukaryota"/>
</dbReference>
<evidence type="ECO:0000259" key="4">
    <source>
        <dbReference type="Pfam" id="PF00733"/>
    </source>
</evidence>
<sequence>VLLLGMGADEQFGGYSRHRKAFDRDGMLGALCQVEQDIRRIPTRNLGRDDRVIADHGREGRYPFLDEAFMSLANALPLAVKADFTGERGLGEKKLLRMMAEAVGLASAARLPKRAIQFGSRIAKMERGARTAGHHRIGPNKPARE</sequence>
<dbReference type="InParanoid" id="A9UWU8"/>
<evidence type="ECO:0000256" key="1">
    <source>
        <dbReference type="ARBA" id="ARBA00022605"/>
    </source>
</evidence>
<dbReference type="KEGG" id="mbr:MONBRDRAFT_16593"/>
<dbReference type="GO" id="GO:0004066">
    <property type="term" value="F:asparagine synthase (glutamine-hydrolyzing) activity"/>
    <property type="evidence" value="ECO:0007669"/>
    <property type="project" value="InterPro"/>
</dbReference>
<dbReference type="CDD" id="cd01991">
    <property type="entry name" value="Asn_synthase_B_C"/>
    <property type="match status" value="1"/>
</dbReference>
<protein>
    <recommendedName>
        <fullName evidence="4">Asparagine synthetase domain-containing protein</fullName>
    </recommendedName>
</protein>
<dbReference type="GeneID" id="5890310"/>
<dbReference type="OMA" id="MQFGSHI"/>
<dbReference type="GO" id="GO:0006529">
    <property type="term" value="P:asparagine biosynthetic process"/>
    <property type="evidence" value="ECO:0007669"/>
    <property type="project" value="UniProtKB-KW"/>
</dbReference>
<dbReference type="InterPro" id="IPR014729">
    <property type="entry name" value="Rossmann-like_a/b/a_fold"/>
</dbReference>
<reference evidence="5 6" key="1">
    <citation type="journal article" date="2008" name="Nature">
        <title>The genome of the choanoflagellate Monosiga brevicollis and the origin of metazoans.</title>
        <authorList>
            <consortium name="JGI Sequencing"/>
            <person name="King N."/>
            <person name="Westbrook M.J."/>
            <person name="Young S.L."/>
            <person name="Kuo A."/>
            <person name="Abedin M."/>
            <person name="Chapman J."/>
            <person name="Fairclough S."/>
            <person name="Hellsten U."/>
            <person name="Isogai Y."/>
            <person name="Letunic I."/>
            <person name="Marr M."/>
            <person name="Pincus D."/>
            <person name="Putnam N."/>
            <person name="Rokas A."/>
            <person name="Wright K.J."/>
            <person name="Zuzow R."/>
            <person name="Dirks W."/>
            <person name="Good M."/>
            <person name="Goodstein D."/>
            <person name="Lemons D."/>
            <person name="Li W."/>
            <person name="Lyons J.B."/>
            <person name="Morris A."/>
            <person name="Nichols S."/>
            <person name="Richter D.J."/>
            <person name="Salamov A."/>
            <person name="Bork P."/>
            <person name="Lim W.A."/>
            <person name="Manning G."/>
            <person name="Miller W.T."/>
            <person name="McGinnis W."/>
            <person name="Shapiro H."/>
            <person name="Tjian R."/>
            <person name="Grigoriev I.V."/>
            <person name="Rokhsar D."/>
        </authorList>
    </citation>
    <scope>NUCLEOTIDE SEQUENCE [LARGE SCALE GENOMIC DNA]</scope>
    <source>
        <strain evidence="6">MX1 / ATCC 50154</strain>
    </source>
</reference>
<evidence type="ECO:0000313" key="5">
    <source>
        <dbReference type="EMBL" id="EDQ90105.1"/>
    </source>
</evidence>
<dbReference type="Gene3D" id="3.40.50.620">
    <property type="entry name" value="HUPs"/>
    <property type="match status" value="1"/>
</dbReference>
<proteinExistence type="predicted"/>
<evidence type="ECO:0000313" key="6">
    <source>
        <dbReference type="Proteomes" id="UP000001357"/>
    </source>
</evidence>
<dbReference type="Pfam" id="PF00733">
    <property type="entry name" value="Asn_synthase"/>
    <property type="match status" value="1"/>
</dbReference>
<keyword evidence="3" id="KW-0315">Glutamine amidotransferase</keyword>
<dbReference type="InterPro" id="IPR051857">
    <property type="entry name" value="Asn_synthetase_domain"/>
</dbReference>
<organism evidence="5 6">
    <name type="scientific">Monosiga brevicollis</name>
    <name type="common">Choanoflagellate</name>
    <dbReference type="NCBI Taxonomy" id="81824"/>
    <lineage>
        <taxon>Eukaryota</taxon>
        <taxon>Choanoflagellata</taxon>
        <taxon>Craspedida</taxon>
        <taxon>Salpingoecidae</taxon>
        <taxon>Monosiga</taxon>
    </lineage>
</organism>
<feature type="domain" description="Asparagine synthetase" evidence="4">
    <location>
        <begin position="37"/>
        <end position="103"/>
    </location>
</feature>
<dbReference type="RefSeq" id="XP_001744872.1">
    <property type="nucleotide sequence ID" value="XM_001744820.1"/>
</dbReference>
<dbReference type="AlphaFoldDB" id="A9UWU8"/>
<evidence type="ECO:0000256" key="3">
    <source>
        <dbReference type="ARBA" id="ARBA00022962"/>
    </source>
</evidence>
<dbReference type="PANTHER" id="PTHR45937">
    <property type="entry name" value="ASPARAGINE SYNTHETASE DOMAIN-CONTAINING PROTEIN 1"/>
    <property type="match status" value="1"/>
</dbReference>
<feature type="non-terminal residue" evidence="5">
    <location>
        <position position="1"/>
    </location>
</feature>
<keyword evidence="6" id="KW-1185">Reference proteome</keyword>
<dbReference type="Proteomes" id="UP000001357">
    <property type="component" value="Unassembled WGS sequence"/>
</dbReference>
<dbReference type="SUPFAM" id="SSF52402">
    <property type="entry name" value="Adenine nucleotide alpha hydrolases-like"/>
    <property type="match status" value="1"/>
</dbReference>
<gene>
    <name evidence="5" type="ORF">MONBRDRAFT_16593</name>
</gene>
<name>A9UWU8_MONBE</name>
<dbReference type="InterPro" id="IPR001962">
    <property type="entry name" value="Asn_synthase"/>
</dbReference>
<dbReference type="STRING" id="81824.A9UWU8"/>
<evidence type="ECO:0000256" key="2">
    <source>
        <dbReference type="ARBA" id="ARBA00022888"/>
    </source>
</evidence>
<dbReference type="EMBL" id="CH991548">
    <property type="protein sequence ID" value="EDQ90105.1"/>
    <property type="molecule type" value="Genomic_DNA"/>
</dbReference>
<keyword evidence="1" id="KW-0028">Amino-acid biosynthesis</keyword>